<dbReference type="AlphaFoldDB" id="C7N1Y4"/>
<protein>
    <submittedName>
        <fullName evidence="2">Uncharacterized conserved protein</fullName>
    </submittedName>
</protein>
<keyword evidence="3" id="KW-1185">Reference proteome</keyword>
<evidence type="ECO:0000313" key="3">
    <source>
        <dbReference type="Proteomes" id="UP000002026"/>
    </source>
</evidence>
<dbReference type="HOGENOM" id="CLU_137964_0_0_11"/>
<evidence type="ECO:0000259" key="1">
    <source>
        <dbReference type="Pfam" id="PF01243"/>
    </source>
</evidence>
<evidence type="ECO:0000313" key="2">
    <source>
        <dbReference type="EMBL" id="ACV23425.1"/>
    </source>
</evidence>
<gene>
    <name evidence="2" type="ordered locus">Shel_24170</name>
</gene>
<dbReference type="Pfam" id="PF01243">
    <property type="entry name" value="PNPOx_N"/>
    <property type="match status" value="1"/>
</dbReference>
<feature type="domain" description="Pyridoxamine 5'-phosphate oxidase N-terminal" evidence="1">
    <location>
        <begin position="4"/>
        <end position="93"/>
    </location>
</feature>
<dbReference type="RefSeq" id="WP_012799524.1">
    <property type="nucleotide sequence ID" value="NC_013165.1"/>
</dbReference>
<dbReference type="eggNOG" id="COG5015">
    <property type="taxonomic scope" value="Bacteria"/>
</dbReference>
<organism evidence="2 3">
    <name type="scientific">Slackia heliotrinireducens (strain ATCC 29202 / DSM 20476 / NCTC 11029 / RHS 1)</name>
    <name type="common">Peptococcus heliotrinreducens</name>
    <dbReference type="NCBI Taxonomy" id="471855"/>
    <lineage>
        <taxon>Bacteria</taxon>
        <taxon>Bacillati</taxon>
        <taxon>Actinomycetota</taxon>
        <taxon>Coriobacteriia</taxon>
        <taxon>Eggerthellales</taxon>
        <taxon>Eggerthellaceae</taxon>
        <taxon>Slackia</taxon>
    </lineage>
</organism>
<dbReference type="Proteomes" id="UP000002026">
    <property type="component" value="Chromosome"/>
</dbReference>
<accession>C7N1Y4</accession>
<name>C7N1Y4_SLAHD</name>
<sequence length="136" mass="14862">MTVQEEISAYLGECGVFYFATVDGDGASVRPLGFQMARNGQLYLGIGTHKDVYKQLVANPKISLAATKPDGSSWLRLSGTAVCDNDPALVDAAFEVMPQLKPMYEANGWTMGILHFEDATATFYENLMVPARVETF</sequence>
<dbReference type="KEGG" id="shi:Shel_24170"/>
<dbReference type="InterPro" id="IPR012349">
    <property type="entry name" value="Split_barrel_FMN-bd"/>
</dbReference>
<proteinExistence type="predicted"/>
<dbReference type="SUPFAM" id="SSF50475">
    <property type="entry name" value="FMN-binding split barrel"/>
    <property type="match status" value="1"/>
</dbReference>
<dbReference type="InterPro" id="IPR011576">
    <property type="entry name" value="Pyridox_Oxase_N"/>
</dbReference>
<dbReference type="STRING" id="471855.Shel_24170"/>
<dbReference type="EMBL" id="CP001684">
    <property type="protein sequence ID" value="ACV23425.1"/>
    <property type="molecule type" value="Genomic_DNA"/>
</dbReference>
<reference evidence="2 3" key="1">
    <citation type="journal article" date="2009" name="Stand. Genomic Sci.">
        <title>Complete genome sequence of Slackia heliotrinireducens type strain (RHS 1).</title>
        <authorList>
            <person name="Pukall R."/>
            <person name="Lapidus A."/>
            <person name="Nolan M."/>
            <person name="Copeland A."/>
            <person name="Glavina Del Rio T."/>
            <person name="Lucas S."/>
            <person name="Chen F."/>
            <person name="Tice H."/>
            <person name="Cheng J.F."/>
            <person name="Chertkov O."/>
            <person name="Bruce D."/>
            <person name="Goodwin L."/>
            <person name="Kuske C."/>
            <person name="Brettin T."/>
            <person name="Detter J.C."/>
            <person name="Han C."/>
            <person name="Pitluck S."/>
            <person name="Pati A."/>
            <person name="Mavrommatis K."/>
            <person name="Ivanova N."/>
            <person name="Ovchinnikova G."/>
            <person name="Chen A."/>
            <person name="Palaniappan K."/>
            <person name="Schneider S."/>
            <person name="Rohde M."/>
            <person name="Chain P."/>
            <person name="D'haeseleer P."/>
            <person name="Goker M."/>
            <person name="Bristow J."/>
            <person name="Eisen J.A."/>
            <person name="Markowitz V."/>
            <person name="Kyrpides N.C."/>
            <person name="Klenk H.P."/>
            <person name="Hugenholtz P."/>
        </authorList>
    </citation>
    <scope>NUCLEOTIDE SEQUENCE [LARGE SCALE GENOMIC DNA]</scope>
    <source>
        <strain evidence="3">ATCC 29202 / DSM 20476 / NCTC 11029 / RHS 1</strain>
    </source>
</reference>
<dbReference type="Gene3D" id="2.30.110.10">
    <property type="entry name" value="Electron Transport, Fmn-binding Protein, Chain A"/>
    <property type="match status" value="1"/>
</dbReference>